<dbReference type="STRING" id="407821.A0A087TYS4"/>
<dbReference type="AlphaFoldDB" id="A0A087TYS4"/>
<evidence type="ECO:0000313" key="4">
    <source>
        <dbReference type="Proteomes" id="UP000054359"/>
    </source>
</evidence>
<evidence type="ECO:0000256" key="1">
    <source>
        <dbReference type="ARBA" id="ARBA00008645"/>
    </source>
</evidence>
<organism evidence="3 4">
    <name type="scientific">Stegodyphus mimosarum</name>
    <name type="common">African social velvet spider</name>
    <dbReference type="NCBI Taxonomy" id="407821"/>
    <lineage>
        <taxon>Eukaryota</taxon>
        <taxon>Metazoa</taxon>
        <taxon>Ecdysozoa</taxon>
        <taxon>Arthropoda</taxon>
        <taxon>Chelicerata</taxon>
        <taxon>Arachnida</taxon>
        <taxon>Araneae</taxon>
        <taxon>Araneomorphae</taxon>
        <taxon>Entelegynae</taxon>
        <taxon>Eresoidea</taxon>
        <taxon>Eresidae</taxon>
        <taxon>Stegodyphus</taxon>
    </lineage>
</organism>
<sequence>MKANSRLAGDLKLNSDGRYGVKSNLKILEKATRNADTVMEDPSGVYQGPACFIYGALSPFLVGADKHHIKQFFPKAEFVEVEDATHDVHIDQPLQFTDTILKFIFQNENLS</sequence>
<protein>
    <submittedName>
        <fullName evidence="3">Abhydrolase domain-containing protein 11</fullName>
    </submittedName>
</protein>
<feature type="non-terminal residue" evidence="3">
    <location>
        <position position="111"/>
    </location>
</feature>
<dbReference type="PANTHER" id="PTHR46118">
    <property type="entry name" value="PROTEIN ABHD11"/>
    <property type="match status" value="1"/>
</dbReference>
<keyword evidence="2 3" id="KW-0378">Hydrolase</keyword>
<evidence type="ECO:0000256" key="2">
    <source>
        <dbReference type="ARBA" id="ARBA00022801"/>
    </source>
</evidence>
<comment type="similarity">
    <text evidence="1">Belongs to the AB hydrolase superfamily.</text>
</comment>
<dbReference type="InterPro" id="IPR029058">
    <property type="entry name" value="AB_hydrolase_fold"/>
</dbReference>
<gene>
    <name evidence="3" type="ORF">X975_07247</name>
</gene>
<evidence type="ECO:0000313" key="3">
    <source>
        <dbReference type="EMBL" id="KFM70263.1"/>
    </source>
</evidence>
<reference evidence="3 4" key="1">
    <citation type="submission" date="2013-11" db="EMBL/GenBank/DDBJ databases">
        <title>Genome sequencing of Stegodyphus mimosarum.</title>
        <authorList>
            <person name="Bechsgaard J."/>
        </authorList>
    </citation>
    <scope>NUCLEOTIDE SEQUENCE [LARGE SCALE GENOMIC DNA]</scope>
</reference>
<dbReference type="OMA" id="THDIHAD"/>
<dbReference type="GO" id="GO:0052689">
    <property type="term" value="F:carboxylic ester hydrolase activity"/>
    <property type="evidence" value="ECO:0007669"/>
    <property type="project" value="TreeGrafter"/>
</dbReference>
<dbReference type="SUPFAM" id="SSF53474">
    <property type="entry name" value="alpha/beta-Hydrolases"/>
    <property type="match status" value="1"/>
</dbReference>
<accession>A0A087TYS4</accession>
<dbReference type="PANTHER" id="PTHR46118:SF4">
    <property type="entry name" value="PROTEIN ABHD11"/>
    <property type="match status" value="1"/>
</dbReference>
<dbReference type="OrthoDB" id="6409342at2759"/>
<dbReference type="Gene3D" id="3.40.50.1820">
    <property type="entry name" value="alpha/beta hydrolase"/>
    <property type="match status" value="1"/>
</dbReference>
<name>A0A087TYS4_STEMI</name>
<dbReference type="EMBL" id="KK117367">
    <property type="protein sequence ID" value="KFM70263.1"/>
    <property type="molecule type" value="Genomic_DNA"/>
</dbReference>
<proteinExistence type="inferred from homology"/>
<dbReference type="Proteomes" id="UP000054359">
    <property type="component" value="Unassembled WGS sequence"/>
</dbReference>
<keyword evidence="4" id="KW-1185">Reference proteome</keyword>